<evidence type="ECO:0000256" key="5">
    <source>
        <dbReference type="ARBA" id="ARBA00023237"/>
    </source>
</evidence>
<dbReference type="PROSITE" id="PS51257">
    <property type="entry name" value="PROKAR_LIPOPROTEIN"/>
    <property type="match status" value="1"/>
</dbReference>
<evidence type="ECO:0000259" key="8">
    <source>
        <dbReference type="Pfam" id="PF14322"/>
    </source>
</evidence>
<dbReference type="Pfam" id="PF14322">
    <property type="entry name" value="SusD-like_3"/>
    <property type="match status" value="1"/>
</dbReference>
<evidence type="ECO:0000256" key="2">
    <source>
        <dbReference type="ARBA" id="ARBA00006275"/>
    </source>
</evidence>
<evidence type="ECO:0000313" key="9">
    <source>
        <dbReference type="EMBL" id="MBL1408217.1"/>
    </source>
</evidence>
<evidence type="ECO:0000256" key="6">
    <source>
        <dbReference type="SAM" id="SignalP"/>
    </source>
</evidence>
<dbReference type="SUPFAM" id="SSF48452">
    <property type="entry name" value="TPR-like"/>
    <property type="match status" value="1"/>
</dbReference>
<keyword evidence="5" id="KW-0998">Cell outer membrane</keyword>
<feature type="chain" id="PRO_5046580666" evidence="6">
    <location>
        <begin position="22"/>
        <end position="461"/>
    </location>
</feature>
<evidence type="ECO:0000256" key="4">
    <source>
        <dbReference type="ARBA" id="ARBA00023136"/>
    </source>
</evidence>
<dbReference type="InterPro" id="IPR011990">
    <property type="entry name" value="TPR-like_helical_dom_sf"/>
</dbReference>
<keyword evidence="10" id="KW-1185">Reference proteome</keyword>
<dbReference type="InterPro" id="IPR033985">
    <property type="entry name" value="SusD-like_N"/>
</dbReference>
<dbReference type="InterPro" id="IPR012944">
    <property type="entry name" value="SusD_RagB_dom"/>
</dbReference>
<dbReference type="Pfam" id="PF07980">
    <property type="entry name" value="SusD_RagB"/>
    <property type="match status" value="1"/>
</dbReference>
<comment type="subcellular location">
    <subcellularLocation>
        <location evidence="1">Cell outer membrane</location>
    </subcellularLocation>
</comment>
<feature type="signal peptide" evidence="6">
    <location>
        <begin position="1"/>
        <end position="21"/>
    </location>
</feature>
<dbReference type="Gene3D" id="1.25.40.390">
    <property type="match status" value="1"/>
</dbReference>
<organism evidence="9 10">
    <name type="scientific">Sphingobacterium faecale</name>
    <dbReference type="NCBI Taxonomy" id="2803775"/>
    <lineage>
        <taxon>Bacteria</taxon>
        <taxon>Pseudomonadati</taxon>
        <taxon>Bacteroidota</taxon>
        <taxon>Sphingobacteriia</taxon>
        <taxon>Sphingobacteriales</taxon>
        <taxon>Sphingobacteriaceae</taxon>
        <taxon>Sphingobacterium</taxon>
    </lineage>
</organism>
<keyword evidence="4" id="KW-0472">Membrane</keyword>
<keyword evidence="3 6" id="KW-0732">Signal</keyword>
<accession>A0ABS1R2F3</accession>
<evidence type="ECO:0000256" key="3">
    <source>
        <dbReference type="ARBA" id="ARBA00022729"/>
    </source>
</evidence>
<proteinExistence type="inferred from homology"/>
<dbReference type="RefSeq" id="WP_202101983.1">
    <property type="nucleotide sequence ID" value="NZ_JAERTY010000002.1"/>
</dbReference>
<dbReference type="Proteomes" id="UP000625283">
    <property type="component" value="Unassembled WGS sequence"/>
</dbReference>
<gene>
    <name evidence="9" type="ORF">JKG61_05580</name>
</gene>
<reference evidence="9 10" key="1">
    <citation type="submission" date="2021-01" db="EMBL/GenBank/DDBJ databases">
        <title>C459-1 draft genome sequence.</title>
        <authorList>
            <person name="Zhang X.-F."/>
        </authorList>
    </citation>
    <scope>NUCLEOTIDE SEQUENCE [LARGE SCALE GENOMIC DNA]</scope>
    <source>
        <strain evidence="10">C459-1</strain>
    </source>
</reference>
<comment type="caution">
    <text evidence="9">The sequence shown here is derived from an EMBL/GenBank/DDBJ whole genome shotgun (WGS) entry which is preliminary data.</text>
</comment>
<protein>
    <submittedName>
        <fullName evidence="9">RagB/SusD family nutrient uptake outer membrane protein</fullName>
    </submittedName>
</protein>
<evidence type="ECO:0000313" key="10">
    <source>
        <dbReference type="Proteomes" id="UP000625283"/>
    </source>
</evidence>
<evidence type="ECO:0000259" key="7">
    <source>
        <dbReference type="Pfam" id="PF07980"/>
    </source>
</evidence>
<evidence type="ECO:0000256" key="1">
    <source>
        <dbReference type="ARBA" id="ARBA00004442"/>
    </source>
</evidence>
<sequence length="461" mass="52865">MNKIFLVLIVLFLQACSSGFLDVKPSKQTIVPVTLEDYGMLLDNENVLGRSGPVTLNFIGSDEYYLKDAIYSSLPTQAPNLFQKQAYTWEKEIYTGAELRTDWSEAYEAILRCYVVLDGLEKLSVAADQQERFKEIKGAALFIRANNYYNLAQVYCEVYDPQTAAKKLGLPLRKTADPTLNIQRATVAETYGVMVSDLLEALELLPPKRVHVTMIEPTQQAVHALLTRIYMQQGNYKLAAKHAEACLQIDGTLLDYADLDTDAAVAFPLWGYGNSEILFYNSIVSMYVYQQARMNVSEEFLDLYKDGDLRKKLFFTLSGGSVVFKGTYSGREGGWFSGLARDEVYLNLAEALIRIGKLEESKFYLNSLRSKRIHKDVYIPFETNDQEELLHFILDERKRELYFRGTHWEDVRRLNKEGRFQRTLVRKIGEEIYKLEPNSPRFAWPIPPDAIRNGGYTQNER</sequence>
<comment type="similarity">
    <text evidence="2">Belongs to the SusD family.</text>
</comment>
<feature type="domain" description="SusD-like N-terminal" evidence="8">
    <location>
        <begin position="20"/>
        <end position="231"/>
    </location>
</feature>
<name>A0ABS1R2F3_9SPHI</name>
<dbReference type="EMBL" id="JAERTY010000002">
    <property type="protein sequence ID" value="MBL1408217.1"/>
    <property type="molecule type" value="Genomic_DNA"/>
</dbReference>
<feature type="domain" description="RagB/SusD" evidence="7">
    <location>
        <begin position="343"/>
        <end position="459"/>
    </location>
</feature>